<evidence type="ECO:0000313" key="2">
    <source>
        <dbReference type="Proteomes" id="UP000182584"/>
    </source>
</evidence>
<dbReference type="RefSeq" id="WP_074759166.1">
    <property type="nucleotide sequence ID" value="NZ_FOGJ01000054.1"/>
</dbReference>
<sequence>MADLEFYTIKDVQNMLQIGHVAAHALFLSDDFPGLKVGKSFRVEKKAFEKWCQSTKSIKLGYAWNGGKERG</sequence>
<dbReference type="OrthoDB" id="122388at2"/>
<dbReference type="AlphaFoldDB" id="A0A1H9XB70"/>
<gene>
    <name evidence="1" type="ORF">SAMN04487884_1544</name>
</gene>
<proteinExistence type="predicted"/>
<name>A0A1H9XB70_BUTFI</name>
<reference evidence="1 2" key="1">
    <citation type="submission" date="2016-10" db="EMBL/GenBank/DDBJ databases">
        <authorList>
            <person name="de Groot N.N."/>
        </authorList>
    </citation>
    <scope>NUCLEOTIDE SEQUENCE [LARGE SCALE GENOMIC DNA]</scope>
    <source>
        <strain evidence="1 2">AR40</strain>
    </source>
</reference>
<dbReference type="EMBL" id="FOGJ01000054">
    <property type="protein sequence ID" value="SES43375.1"/>
    <property type="molecule type" value="Genomic_DNA"/>
</dbReference>
<protein>
    <submittedName>
        <fullName evidence="1">Helix-turn-helix domain-containing protein</fullName>
    </submittedName>
</protein>
<organism evidence="1 2">
    <name type="scientific">Butyrivibrio fibrisolvens</name>
    <dbReference type="NCBI Taxonomy" id="831"/>
    <lineage>
        <taxon>Bacteria</taxon>
        <taxon>Bacillati</taxon>
        <taxon>Bacillota</taxon>
        <taxon>Clostridia</taxon>
        <taxon>Lachnospirales</taxon>
        <taxon>Lachnospiraceae</taxon>
        <taxon>Butyrivibrio</taxon>
    </lineage>
</organism>
<accession>A0A1H9XB70</accession>
<evidence type="ECO:0000313" key="1">
    <source>
        <dbReference type="EMBL" id="SES43375.1"/>
    </source>
</evidence>
<dbReference type="Proteomes" id="UP000182584">
    <property type="component" value="Unassembled WGS sequence"/>
</dbReference>